<dbReference type="AlphaFoldDB" id="A0A1G8NTQ3"/>
<feature type="domain" description="Mu-like prophage FluMu N-terminal" evidence="2">
    <location>
        <begin position="7"/>
        <end position="47"/>
    </location>
</feature>
<feature type="compositionally biased region" description="Low complexity" evidence="1">
    <location>
        <begin position="79"/>
        <end position="98"/>
    </location>
</feature>
<feature type="region of interest" description="Disordered" evidence="1">
    <location>
        <begin position="61"/>
        <end position="138"/>
    </location>
</feature>
<dbReference type="InterPro" id="IPR041227">
    <property type="entry name" value="FluMu_N"/>
</dbReference>
<feature type="compositionally biased region" description="Basic and acidic residues" evidence="1">
    <location>
        <begin position="122"/>
        <end position="132"/>
    </location>
</feature>
<organism evidence="3 4">
    <name type="scientific">Phytopseudomonas flavescens</name>
    <dbReference type="NCBI Taxonomy" id="29435"/>
    <lineage>
        <taxon>Bacteria</taxon>
        <taxon>Pseudomonadati</taxon>
        <taxon>Pseudomonadota</taxon>
        <taxon>Gammaproteobacteria</taxon>
        <taxon>Pseudomonadales</taxon>
        <taxon>Pseudomonadaceae</taxon>
        <taxon>Phytopseudomonas</taxon>
    </lineage>
</organism>
<dbReference type="EMBL" id="FNDG01000026">
    <property type="protein sequence ID" value="SDI83553.1"/>
    <property type="molecule type" value="Genomic_DNA"/>
</dbReference>
<dbReference type="RefSeq" id="WP_084308511.1">
    <property type="nucleotide sequence ID" value="NZ_FNDG01000026.1"/>
</dbReference>
<gene>
    <name evidence="3" type="ORF">SAMN05216588_1269</name>
</gene>
<reference evidence="3 4" key="1">
    <citation type="submission" date="2016-10" db="EMBL/GenBank/DDBJ databases">
        <authorList>
            <person name="de Groot N.N."/>
        </authorList>
    </citation>
    <scope>NUCLEOTIDE SEQUENCE [LARGE SCALE GENOMIC DNA]</scope>
    <source>
        <strain evidence="3 4">LMG 18387</strain>
    </source>
</reference>
<dbReference type="SUPFAM" id="SSF160059">
    <property type="entry name" value="PriA/YqbF domain"/>
    <property type="match status" value="1"/>
</dbReference>
<evidence type="ECO:0000313" key="4">
    <source>
        <dbReference type="Proteomes" id="UP000198606"/>
    </source>
</evidence>
<dbReference type="Pfam" id="PF17891">
    <property type="entry name" value="FluMu_N"/>
    <property type="match status" value="1"/>
</dbReference>
<dbReference type="STRING" id="29435.SAMN05216588_1269"/>
<dbReference type="Proteomes" id="UP000198606">
    <property type="component" value="Unassembled WGS sequence"/>
</dbReference>
<sequence length="138" mass="14127">MGLLITAMAEGFRRAGVAHSSTATYWPDDSFTEEQLQHLREEPKLVVIEGAQPPEELLKVLADEQNTPAASGGTTEVSGAAPTKAPATKPAKATGAKAPVKDKAGAKTPAKKPVVPAAQETPKGDAEGKVEGSEGAGE</sequence>
<protein>
    <recommendedName>
        <fullName evidence="2">Mu-like prophage FluMu N-terminal domain-containing protein</fullName>
    </recommendedName>
</protein>
<dbReference type="Gene3D" id="3.40.5.80">
    <property type="match status" value="1"/>
</dbReference>
<name>A0A1G8NTQ3_9GAMM</name>
<evidence type="ECO:0000313" key="3">
    <source>
        <dbReference type="EMBL" id="SDI83553.1"/>
    </source>
</evidence>
<feature type="compositionally biased region" description="Polar residues" evidence="1">
    <location>
        <begin position="64"/>
        <end position="77"/>
    </location>
</feature>
<accession>A0A1G8NTQ3</accession>
<proteinExistence type="predicted"/>
<evidence type="ECO:0000256" key="1">
    <source>
        <dbReference type="SAM" id="MobiDB-lite"/>
    </source>
</evidence>
<evidence type="ECO:0000259" key="2">
    <source>
        <dbReference type="Pfam" id="PF17891"/>
    </source>
</evidence>